<dbReference type="PANTHER" id="PTHR30614:SF35">
    <property type="entry name" value="ABC TRANSPORTER PERMEASE PROTEIN"/>
    <property type="match status" value="1"/>
</dbReference>
<dbReference type="InterPro" id="IPR000515">
    <property type="entry name" value="MetI-like"/>
</dbReference>
<comment type="subcellular location">
    <subcellularLocation>
        <location evidence="1">Cell inner membrane</location>
        <topology evidence="1">Multi-pass membrane protein</topology>
    </subcellularLocation>
    <subcellularLocation>
        <location evidence="10">Cell membrane</location>
        <topology evidence="10">Multi-pass membrane protein</topology>
    </subcellularLocation>
</comment>
<evidence type="ECO:0000313" key="13">
    <source>
        <dbReference type="Proteomes" id="UP000193749"/>
    </source>
</evidence>
<keyword evidence="9 10" id="KW-0472">Membrane</keyword>
<feature type="transmembrane region" description="Helical" evidence="10">
    <location>
        <begin position="190"/>
        <end position="213"/>
    </location>
</feature>
<feature type="domain" description="ABC transmembrane type-1" evidence="11">
    <location>
        <begin position="21"/>
        <end position="209"/>
    </location>
</feature>
<protein>
    <submittedName>
        <fullName evidence="12">ABC transporter permease</fullName>
    </submittedName>
</protein>
<comment type="similarity">
    <text evidence="2">Belongs to the binding-protein-dependent transport system permease family. HisMQ subfamily.</text>
</comment>
<dbReference type="Pfam" id="PF00528">
    <property type="entry name" value="BPD_transp_1"/>
    <property type="match status" value="1"/>
</dbReference>
<dbReference type="InterPro" id="IPR010065">
    <property type="entry name" value="AA_ABC_transptr_permease_3TM"/>
</dbReference>
<keyword evidence="4" id="KW-1003">Cell membrane</keyword>
<evidence type="ECO:0000256" key="7">
    <source>
        <dbReference type="ARBA" id="ARBA00022970"/>
    </source>
</evidence>
<proteinExistence type="inferred from homology"/>
<dbReference type="SUPFAM" id="SSF161098">
    <property type="entry name" value="MetI-like"/>
    <property type="match status" value="1"/>
</dbReference>
<evidence type="ECO:0000313" key="12">
    <source>
        <dbReference type="EMBL" id="ORM89225.1"/>
    </source>
</evidence>
<evidence type="ECO:0000256" key="8">
    <source>
        <dbReference type="ARBA" id="ARBA00022989"/>
    </source>
</evidence>
<feature type="transmembrane region" description="Helical" evidence="10">
    <location>
        <begin position="94"/>
        <end position="113"/>
    </location>
</feature>
<keyword evidence="6 10" id="KW-0812">Transmembrane</keyword>
<dbReference type="EMBL" id="MLJI01000002">
    <property type="protein sequence ID" value="ORM89225.1"/>
    <property type="molecule type" value="Genomic_DNA"/>
</dbReference>
<evidence type="ECO:0000259" key="11">
    <source>
        <dbReference type="PROSITE" id="PS50928"/>
    </source>
</evidence>
<organism evidence="12 13">
    <name type="scientific">Pantoea cypripedii</name>
    <name type="common">Pectobacterium cypripedii</name>
    <name type="synonym">Erwinia cypripedii</name>
    <dbReference type="NCBI Taxonomy" id="55209"/>
    <lineage>
        <taxon>Bacteria</taxon>
        <taxon>Pseudomonadati</taxon>
        <taxon>Pseudomonadota</taxon>
        <taxon>Gammaproteobacteria</taxon>
        <taxon>Enterobacterales</taxon>
        <taxon>Erwiniaceae</taxon>
        <taxon>Pantoea</taxon>
    </lineage>
</organism>
<dbReference type="PANTHER" id="PTHR30614">
    <property type="entry name" value="MEMBRANE COMPONENT OF AMINO ACID ABC TRANSPORTER"/>
    <property type="match status" value="1"/>
</dbReference>
<keyword evidence="7" id="KW-0029">Amino-acid transport</keyword>
<keyword evidence="13" id="KW-1185">Reference proteome</keyword>
<dbReference type="Proteomes" id="UP000193749">
    <property type="component" value="Unassembled WGS sequence"/>
</dbReference>
<reference evidence="12 13" key="1">
    <citation type="journal article" date="2017" name="Antonie Van Leeuwenhoek">
        <title>Phylogenomic resolution of the bacterial genus Pantoea and its relationship with Erwinia and Tatumella.</title>
        <authorList>
            <person name="Palmer M."/>
            <person name="Steenkamp E.T."/>
            <person name="Coetzee M.P."/>
            <person name="Chan W.Y."/>
            <person name="van Zyl E."/>
            <person name="De Maayer P."/>
            <person name="Coutinho T.A."/>
            <person name="Blom J."/>
            <person name="Smits T.H."/>
            <person name="Duffy B."/>
            <person name="Venter S.N."/>
        </authorList>
    </citation>
    <scope>NUCLEOTIDE SEQUENCE [LARGE SCALE GENOMIC DNA]</scope>
    <source>
        <strain evidence="12 13">LMG 2657</strain>
    </source>
</reference>
<comment type="caution">
    <text evidence="12">The sequence shown here is derived from an EMBL/GenBank/DDBJ whole genome shotgun (WGS) entry which is preliminary data.</text>
</comment>
<dbReference type="PROSITE" id="PS50928">
    <property type="entry name" value="ABC_TM1"/>
    <property type="match status" value="1"/>
</dbReference>
<evidence type="ECO:0000256" key="5">
    <source>
        <dbReference type="ARBA" id="ARBA00022519"/>
    </source>
</evidence>
<dbReference type="STRING" id="55209.HA50_21475"/>
<evidence type="ECO:0000256" key="6">
    <source>
        <dbReference type="ARBA" id="ARBA00022692"/>
    </source>
</evidence>
<sequence>MDYVFDFAALQPYTGVLAKGLMETAIYALLSILFGLMLGAVCALTLIYARPAWRRLVRCYVEFFRNTPSLVQLFLIYFGLPSLGLHLSPPVAGIIALSLYCGAYMTEILRAGFLSLPRGLTEAGEALGLSKRQIISHVLTLPAMQNVFPALASQMVLTLIGTSLISQIGVEEIFHSGSFVDSRTFRSFEIYLLICGLYFFAVSLMKVLLRIVWYRFQARR</sequence>
<dbReference type="GO" id="GO:0006865">
    <property type="term" value="P:amino acid transport"/>
    <property type="evidence" value="ECO:0007669"/>
    <property type="project" value="UniProtKB-KW"/>
</dbReference>
<evidence type="ECO:0000256" key="3">
    <source>
        <dbReference type="ARBA" id="ARBA00022448"/>
    </source>
</evidence>
<dbReference type="OrthoDB" id="6580405at2"/>
<name>A0A1X1EJY4_PANCY</name>
<dbReference type="InterPro" id="IPR043429">
    <property type="entry name" value="ArtM/GltK/GlnP/TcyL/YhdX-like"/>
</dbReference>
<evidence type="ECO:0000256" key="1">
    <source>
        <dbReference type="ARBA" id="ARBA00004429"/>
    </source>
</evidence>
<feature type="transmembrane region" description="Helical" evidence="10">
    <location>
        <begin position="70"/>
        <end position="88"/>
    </location>
</feature>
<dbReference type="AlphaFoldDB" id="A0A1X1EJY4"/>
<feature type="transmembrane region" description="Helical" evidence="10">
    <location>
        <begin position="25"/>
        <end position="49"/>
    </location>
</feature>
<evidence type="ECO:0000256" key="9">
    <source>
        <dbReference type="ARBA" id="ARBA00023136"/>
    </source>
</evidence>
<dbReference type="CDD" id="cd06261">
    <property type="entry name" value="TM_PBP2"/>
    <property type="match status" value="1"/>
</dbReference>
<keyword evidence="8 10" id="KW-1133">Transmembrane helix</keyword>
<dbReference type="InterPro" id="IPR035906">
    <property type="entry name" value="MetI-like_sf"/>
</dbReference>
<dbReference type="NCBIfam" id="TIGR01726">
    <property type="entry name" value="HEQRo_perm_3TM"/>
    <property type="match status" value="1"/>
</dbReference>
<dbReference type="RefSeq" id="WP_084878932.1">
    <property type="nucleotide sequence ID" value="NZ_JAGGMY010000006.1"/>
</dbReference>
<dbReference type="GO" id="GO:0022857">
    <property type="term" value="F:transmembrane transporter activity"/>
    <property type="evidence" value="ECO:0007669"/>
    <property type="project" value="InterPro"/>
</dbReference>
<evidence type="ECO:0000256" key="10">
    <source>
        <dbReference type="RuleBase" id="RU363032"/>
    </source>
</evidence>
<dbReference type="Gene3D" id="1.10.3720.10">
    <property type="entry name" value="MetI-like"/>
    <property type="match status" value="1"/>
</dbReference>
<feature type="transmembrane region" description="Helical" evidence="10">
    <location>
        <begin position="147"/>
        <end position="170"/>
    </location>
</feature>
<dbReference type="GO" id="GO:0043190">
    <property type="term" value="C:ATP-binding cassette (ABC) transporter complex"/>
    <property type="evidence" value="ECO:0007669"/>
    <property type="project" value="InterPro"/>
</dbReference>
<evidence type="ECO:0000256" key="2">
    <source>
        <dbReference type="ARBA" id="ARBA00010072"/>
    </source>
</evidence>
<keyword evidence="5" id="KW-0997">Cell inner membrane</keyword>
<accession>A0A1X1EJY4</accession>
<keyword evidence="3 10" id="KW-0813">Transport</keyword>
<evidence type="ECO:0000256" key="4">
    <source>
        <dbReference type="ARBA" id="ARBA00022475"/>
    </source>
</evidence>
<gene>
    <name evidence="12" type="ORF">HA50_21475</name>
</gene>